<evidence type="ECO:0000313" key="2">
    <source>
        <dbReference type="Proteomes" id="UP000023152"/>
    </source>
</evidence>
<organism evidence="1 2">
    <name type="scientific">Reticulomyxa filosa</name>
    <dbReference type="NCBI Taxonomy" id="46433"/>
    <lineage>
        <taxon>Eukaryota</taxon>
        <taxon>Sar</taxon>
        <taxon>Rhizaria</taxon>
        <taxon>Retaria</taxon>
        <taxon>Foraminifera</taxon>
        <taxon>Monothalamids</taxon>
        <taxon>Reticulomyxidae</taxon>
        <taxon>Reticulomyxa</taxon>
    </lineage>
</organism>
<gene>
    <name evidence="1" type="ORF">RFI_35021</name>
</gene>
<comment type="caution">
    <text evidence="1">The sequence shown here is derived from an EMBL/GenBank/DDBJ whole genome shotgun (WGS) entry which is preliminary data.</text>
</comment>
<protein>
    <submittedName>
        <fullName evidence="1">Uncharacterized protein</fullName>
    </submittedName>
</protein>
<name>X6LM52_RETFI</name>
<dbReference type="EMBL" id="ASPP01035844">
    <property type="protein sequence ID" value="ETO02416.1"/>
    <property type="molecule type" value="Genomic_DNA"/>
</dbReference>
<dbReference type="AlphaFoldDB" id="X6LM52"/>
<evidence type="ECO:0000313" key="1">
    <source>
        <dbReference type="EMBL" id="ETO02416.1"/>
    </source>
</evidence>
<keyword evidence="2" id="KW-1185">Reference proteome</keyword>
<dbReference type="Proteomes" id="UP000023152">
    <property type="component" value="Unassembled WGS sequence"/>
</dbReference>
<proteinExistence type="predicted"/>
<reference evidence="1 2" key="1">
    <citation type="journal article" date="2013" name="Curr. Biol.">
        <title>The Genome of the Foraminiferan Reticulomyxa filosa.</title>
        <authorList>
            <person name="Glockner G."/>
            <person name="Hulsmann N."/>
            <person name="Schleicher M."/>
            <person name="Noegel A.A."/>
            <person name="Eichinger L."/>
            <person name="Gallinger C."/>
            <person name="Pawlowski J."/>
            <person name="Sierra R."/>
            <person name="Euteneuer U."/>
            <person name="Pillet L."/>
            <person name="Moustafa A."/>
            <person name="Platzer M."/>
            <person name="Groth M."/>
            <person name="Szafranski K."/>
            <person name="Schliwa M."/>
        </authorList>
    </citation>
    <scope>NUCLEOTIDE SEQUENCE [LARGE SCALE GENOMIC DNA]</scope>
</reference>
<sequence length="235" mass="27494">MQILKEMVLHGYLSNNLALYSDEATRLNCCLELMLLKKEVNENSKDWKKLCDKNNTSDLGCVVKISKVKVDIINIISNMVYEDIDLSQLEENQSVFNSLEEMSKLLLDFSSCYKQYERALYVWFLKQLYMWKGIHWIEIIFTQLGIGTKYPLFGKLKKNNIFRLLRARTFHDNSFNPFVGVYGGNTYMNDIQCIMRHKSSVPLNNCSRNIYHKIIAQLFPLINSSEHHLNDQSQS</sequence>
<accession>X6LM52</accession>